<dbReference type="Pfam" id="PF09994">
    <property type="entry name" value="T6SS_Tle1-like_cat"/>
    <property type="match status" value="2"/>
</dbReference>
<dbReference type="Gene3D" id="2.180.10.10">
    <property type="entry name" value="RHS repeat-associated core"/>
    <property type="match status" value="1"/>
</dbReference>
<dbReference type="InterPro" id="IPR022385">
    <property type="entry name" value="Rhs_assc_core"/>
</dbReference>
<evidence type="ECO:0000259" key="1">
    <source>
        <dbReference type="Pfam" id="PF09994"/>
    </source>
</evidence>
<name>A0A6P1M6R7_9BACT</name>
<dbReference type="Proteomes" id="UP000464954">
    <property type="component" value="Chromosome"/>
</dbReference>
<keyword evidence="3" id="KW-1185">Reference proteome</keyword>
<accession>A0A6P1M6R7</accession>
<dbReference type="PANTHER" id="PTHR33840:SF1">
    <property type="entry name" value="TLE1 PHOSPHOLIPASE DOMAIN-CONTAINING PROTEIN"/>
    <property type="match status" value="1"/>
</dbReference>
<dbReference type="EMBL" id="CP047593">
    <property type="protein sequence ID" value="QHI68703.1"/>
    <property type="molecule type" value="Genomic_DNA"/>
</dbReference>
<feature type="domain" description="T6SS Phospholipase effector Tle1-like catalytic" evidence="1">
    <location>
        <begin position="387"/>
        <end position="480"/>
    </location>
</feature>
<dbReference type="SUPFAM" id="SSF49899">
    <property type="entry name" value="Concanavalin A-like lectins/glucanases"/>
    <property type="match status" value="1"/>
</dbReference>
<dbReference type="Gene3D" id="2.60.120.200">
    <property type="match status" value="1"/>
</dbReference>
<dbReference type="InterPro" id="IPR018712">
    <property type="entry name" value="Tle1-like_cat"/>
</dbReference>
<dbReference type="InterPro" id="IPR013320">
    <property type="entry name" value="ConA-like_dom_sf"/>
</dbReference>
<feature type="domain" description="T6SS Phospholipase effector Tle1-like catalytic" evidence="1">
    <location>
        <begin position="488"/>
        <end position="585"/>
    </location>
</feature>
<evidence type="ECO:0000313" key="2">
    <source>
        <dbReference type="EMBL" id="QHI68703.1"/>
    </source>
</evidence>
<protein>
    <recommendedName>
        <fullName evidence="1">T6SS Phospholipase effector Tle1-like catalytic domain-containing protein</fullName>
    </recommendedName>
</protein>
<sequence>MQPALCCIGYPVSSLTVGQWYHVAAAHNGSNSTVRFYIDGVEVGNGICSGISDNDGPFIVGDWYLNNRRYFDGSIGDVRIFDRELSASEIAALASDSTVASTNLLLHVPLTESFGVVAHDISTNSNDGIMQGFEGREETPIANSPYVTSVVQFSYDANGARTHKTVTTSESTNITEYVYDEDNRLIEVGGASSPNEPPETTHTFAYDYRSRRIFRSTPSETNLCVFDGGLSIQEYDATSSLTPQASNLTTEYVRGEGMGGGVGGMVYSLKHNTTNQTPSIICSHANHRGDVIARSDMNGELTSFALYEAYGARPYEWGDDPDRQKANTKEEESDLGLLNEGMRYRELDTGVLLTRDPIGYGDGPNLYCYVHCNPITHFDALGLSDIFIDGTANDPNDGTNVHDMYEKQQEVNENVHYFEGPKEKLDGGDTMSIVQSAYDQIAKNYAEGDKEINIFGFSRGGAAANELAWMINDKGIVGADGTVHAKPGEASVNFLGMFDPVHSMGLPGGDSDPSWHDSIIAPNVNNAAIAYAKDETRNYFQPSMFQRSEGANTTITTAWFPGYHSDVGGHDRGNRQIGQLTQMFMGAAADHAGMNVHPDYAATVDNLRSSERIYQTENLSPQLQGRPKLQLPNPLYLGKAIPFNDSFKNQTFWQHSERQK</sequence>
<dbReference type="AlphaFoldDB" id="A0A6P1M6R7"/>
<dbReference type="NCBIfam" id="TIGR03696">
    <property type="entry name" value="Rhs_assc_core"/>
    <property type="match status" value="1"/>
</dbReference>
<dbReference type="Pfam" id="PF13385">
    <property type="entry name" value="Laminin_G_3"/>
    <property type="match status" value="1"/>
</dbReference>
<evidence type="ECO:0000313" key="3">
    <source>
        <dbReference type="Proteomes" id="UP000464954"/>
    </source>
</evidence>
<gene>
    <name evidence="2" type="ORF">GT409_04325</name>
</gene>
<dbReference type="KEGG" id="taer:GT409_04325"/>
<reference evidence="2 3" key="1">
    <citation type="submission" date="2020-01" db="EMBL/GenBank/DDBJ databases">
        <title>Ponticoccus aerotolerans gen. nov., sp. nov., an anaerobic bacterium and proposal of Ponticoccusceae fam. nov., Ponticoccusles ord. nov. and Ponticoccuse classis nov. in the phylum Kiritimatiellaeota.</title>
        <authorList>
            <person name="Zhou L.Y."/>
            <person name="Du Z.J."/>
        </authorList>
    </citation>
    <scope>NUCLEOTIDE SEQUENCE [LARGE SCALE GENOMIC DNA]</scope>
    <source>
        <strain evidence="2 3">S-5007</strain>
    </source>
</reference>
<dbReference type="PANTHER" id="PTHR33840">
    <property type="match status" value="1"/>
</dbReference>
<organism evidence="2 3">
    <name type="scientific">Tichowtungia aerotolerans</name>
    <dbReference type="NCBI Taxonomy" id="2697043"/>
    <lineage>
        <taxon>Bacteria</taxon>
        <taxon>Pseudomonadati</taxon>
        <taxon>Kiritimatiellota</taxon>
        <taxon>Tichowtungiia</taxon>
        <taxon>Tichowtungiales</taxon>
        <taxon>Tichowtungiaceae</taxon>
        <taxon>Tichowtungia</taxon>
    </lineage>
</organism>
<dbReference type="RefSeq" id="WP_160627283.1">
    <property type="nucleotide sequence ID" value="NZ_CP047593.1"/>
</dbReference>
<proteinExistence type="predicted"/>